<dbReference type="InterPro" id="IPR044668">
    <property type="entry name" value="PuuD-like"/>
</dbReference>
<gene>
    <name evidence="1" type="ORF">OP8BY_1785</name>
</gene>
<keyword evidence="1" id="KW-0315">Glutamine amidotransferase</keyword>
<sequence>MFYPSVGTIRNLQALLENGLINLPGLQVTGVYHVREATNYDEARNYVRNNNLDWFTFKAFSAEIGPENIFKTNGLTAELTEIFRQSDGIIFFGGPDIPPVVWGERTNLLTEITDPYRHYFELSAIFHLLGGYQDPNFKPLLEENPELPVLGICLGAQSLNVGTGGTLIQDIWSEVYGKNYVEDIIALGPERWHNNPYIKLHPDLRLSGYSFHWIKLLPDGFFVKKLGFSDRDRPRILSSHHQAFKKLGRGFKIIATSPDGKIAEAIHHTRYPNVLGLQFHPEHYRLWDQNLQVKFSPDGQPTSYWEILSTNPPSVEFHRKIWQWLAEAMKQHRLKQESLAR</sequence>
<evidence type="ECO:0000313" key="1">
    <source>
        <dbReference type="EMBL" id="RFT16181.1"/>
    </source>
</evidence>
<dbReference type="AlphaFoldDB" id="A0A3E2BN74"/>
<dbReference type="InterPro" id="IPR011697">
    <property type="entry name" value="Peptidase_C26"/>
</dbReference>
<comment type="caution">
    <text evidence="1">The sequence shown here is derived from an EMBL/GenBank/DDBJ whole genome shotgun (WGS) entry which is preliminary data.</text>
</comment>
<dbReference type="GO" id="GO:0016740">
    <property type="term" value="F:transferase activity"/>
    <property type="evidence" value="ECO:0007669"/>
    <property type="project" value="UniProtKB-KW"/>
</dbReference>
<dbReference type="PANTHER" id="PTHR43235:SF1">
    <property type="entry name" value="GLUTAMINE AMIDOTRANSFERASE PB2B2.05-RELATED"/>
    <property type="match status" value="1"/>
</dbReference>
<dbReference type="InterPro" id="IPR029062">
    <property type="entry name" value="Class_I_gatase-like"/>
</dbReference>
<name>A0A3E2BN74_9BACT</name>
<dbReference type="EMBL" id="QUAH01000004">
    <property type="protein sequence ID" value="RFT16181.1"/>
    <property type="molecule type" value="Genomic_DNA"/>
</dbReference>
<proteinExistence type="predicted"/>
<dbReference type="GO" id="GO:0016811">
    <property type="term" value="F:hydrolase activity, acting on carbon-nitrogen (but not peptide) bonds, in linear amides"/>
    <property type="evidence" value="ECO:0007669"/>
    <property type="project" value="InterPro"/>
</dbReference>
<accession>A0A3E2BN74</accession>
<dbReference type="PANTHER" id="PTHR43235">
    <property type="entry name" value="GLUTAMINE AMIDOTRANSFERASE PB2B2.05-RELATED"/>
    <property type="match status" value="1"/>
</dbReference>
<protein>
    <submittedName>
        <fullName evidence="1">Glutamine amidotransferase, class I</fullName>
    </submittedName>
</protein>
<evidence type="ECO:0000313" key="2">
    <source>
        <dbReference type="Proteomes" id="UP000257323"/>
    </source>
</evidence>
<organism evidence="1 2">
    <name type="scientific">Candidatus Saccharicenans subterraneus</name>
    <dbReference type="NCBI Taxonomy" id="2508984"/>
    <lineage>
        <taxon>Bacteria</taxon>
        <taxon>Candidatus Aminicenantota</taxon>
        <taxon>Candidatus Aminicenantia</taxon>
        <taxon>Candidatus Aminicenantales</taxon>
        <taxon>Candidatus Saccharicenantaceae</taxon>
        <taxon>Candidatus Saccharicenans</taxon>
    </lineage>
</organism>
<dbReference type="Proteomes" id="UP000257323">
    <property type="component" value="Unassembled WGS sequence"/>
</dbReference>
<reference evidence="1 2" key="1">
    <citation type="submission" date="2018-08" db="EMBL/GenBank/DDBJ databases">
        <title>Genome analysis of the thermophilic bacterium of the candidate phylum Aminicenantes from deep subsurface aquifer revealed its physiology and ecological role.</title>
        <authorList>
            <person name="Kadnikov V.V."/>
            <person name="Mardanov A.V."/>
            <person name="Beletsky A.V."/>
            <person name="Karnachuk O.V."/>
            <person name="Ravin N.V."/>
        </authorList>
    </citation>
    <scope>NUCLEOTIDE SEQUENCE [LARGE SCALE GENOMIC DNA]</scope>
    <source>
        <strain evidence="1">BY38</strain>
    </source>
</reference>
<dbReference type="Gene3D" id="3.40.50.880">
    <property type="match status" value="1"/>
</dbReference>
<dbReference type="SUPFAM" id="SSF52317">
    <property type="entry name" value="Class I glutamine amidotransferase-like"/>
    <property type="match status" value="1"/>
</dbReference>
<keyword evidence="1" id="KW-0808">Transferase</keyword>
<dbReference type="PROSITE" id="PS51273">
    <property type="entry name" value="GATASE_TYPE_1"/>
    <property type="match status" value="1"/>
</dbReference>
<dbReference type="Pfam" id="PF07722">
    <property type="entry name" value="Peptidase_C26"/>
    <property type="match status" value="1"/>
</dbReference>
<dbReference type="GO" id="GO:0005829">
    <property type="term" value="C:cytosol"/>
    <property type="evidence" value="ECO:0007669"/>
    <property type="project" value="TreeGrafter"/>
</dbReference>